<dbReference type="InterPro" id="IPR014284">
    <property type="entry name" value="RNA_pol_sigma-70_dom"/>
</dbReference>
<dbReference type="NCBIfam" id="NF009184">
    <property type="entry name" value="PRK12532.1"/>
    <property type="match status" value="1"/>
</dbReference>
<protein>
    <submittedName>
        <fullName evidence="8">RNA polymerase sigma-70 factor, ECF subfamily</fullName>
    </submittedName>
</protein>
<sequence>MKNNVPQTTAALWDDPSIVAIRRDMLRFAQLQLRDSGAAEDMVQEALMAAMSNAKSFAGRAALKTWMFAILRNKIVDYIRSSSREICGSDFIQNPGADTDIQDFDALFDRRGFWNPDDRPATWSDPDASLEQKEFWAVFDACLNNLPEQIARVYMMREFLEFETGEICRQLGISNGNCWVILHRARMGLRECLENRWFQGGAIA</sequence>
<organism evidence="8 9">
    <name type="scientific">Aromatoleum tolulyticum</name>
    <dbReference type="NCBI Taxonomy" id="34027"/>
    <lineage>
        <taxon>Bacteria</taxon>
        <taxon>Pseudomonadati</taxon>
        <taxon>Pseudomonadota</taxon>
        <taxon>Betaproteobacteria</taxon>
        <taxon>Rhodocyclales</taxon>
        <taxon>Rhodocyclaceae</taxon>
        <taxon>Aromatoleum</taxon>
    </lineage>
</organism>
<dbReference type="RefSeq" id="WP_076600639.1">
    <property type="nucleotide sequence ID" value="NZ_FTMD01000002.1"/>
</dbReference>
<comment type="similarity">
    <text evidence="1">Belongs to the sigma-70 factor family. ECF subfamily.</text>
</comment>
<dbReference type="Pfam" id="PF08281">
    <property type="entry name" value="Sigma70_r4_2"/>
    <property type="match status" value="1"/>
</dbReference>
<evidence type="ECO:0000256" key="5">
    <source>
        <dbReference type="ARBA" id="ARBA00023163"/>
    </source>
</evidence>
<dbReference type="GO" id="GO:0006352">
    <property type="term" value="P:DNA-templated transcription initiation"/>
    <property type="evidence" value="ECO:0007669"/>
    <property type="project" value="InterPro"/>
</dbReference>
<dbReference type="InterPro" id="IPR039425">
    <property type="entry name" value="RNA_pol_sigma-70-like"/>
</dbReference>
<evidence type="ECO:0000259" key="7">
    <source>
        <dbReference type="Pfam" id="PF08281"/>
    </source>
</evidence>
<name>A0A1N6PLV1_9RHOO</name>
<evidence type="ECO:0000256" key="4">
    <source>
        <dbReference type="ARBA" id="ARBA00023125"/>
    </source>
</evidence>
<dbReference type="InterPro" id="IPR013249">
    <property type="entry name" value="RNA_pol_sigma70_r4_t2"/>
</dbReference>
<dbReference type="InterPro" id="IPR013324">
    <property type="entry name" value="RNA_pol_sigma_r3/r4-like"/>
</dbReference>
<reference evidence="9" key="1">
    <citation type="submission" date="2017-01" db="EMBL/GenBank/DDBJ databases">
        <authorList>
            <person name="Varghese N."/>
            <person name="Submissions S."/>
        </authorList>
    </citation>
    <scope>NUCLEOTIDE SEQUENCE [LARGE SCALE GENOMIC DNA]</scope>
    <source>
        <strain evidence="9">ATCC 51758</strain>
    </source>
</reference>
<dbReference type="Pfam" id="PF04542">
    <property type="entry name" value="Sigma70_r2"/>
    <property type="match status" value="1"/>
</dbReference>
<dbReference type="InterPro" id="IPR014289">
    <property type="entry name" value="RNA_pol_sigma-24-rel"/>
</dbReference>
<feature type="domain" description="RNA polymerase sigma factor 70 region 4 type 2" evidence="7">
    <location>
        <begin position="139"/>
        <end position="186"/>
    </location>
</feature>
<dbReference type="NCBIfam" id="TIGR02937">
    <property type="entry name" value="sigma70-ECF"/>
    <property type="match status" value="1"/>
</dbReference>
<evidence type="ECO:0000259" key="6">
    <source>
        <dbReference type="Pfam" id="PF04542"/>
    </source>
</evidence>
<accession>A0A1N6PLV1</accession>
<dbReference type="Gene3D" id="1.10.1740.10">
    <property type="match status" value="1"/>
</dbReference>
<evidence type="ECO:0000313" key="8">
    <source>
        <dbReference type="EMBL" id="SIQ05354.1"/>
    </source>
</evidence>
<dbReference type="OrthoDB" id="9782108at2"/>
<keyword evidence="3" id="KW-0731">Sigma factor</keyword>
<dbReference type="STRING" id="34027.SAMN05421829_102108"/>
<evidence type="ECO:0000256" key="1">
    <source>
        <dbReference type="ARBA" id="ARBA00010641"/>
    </source>
</evidence>
<keyword evidence="4" id="KW-0238">DNA-binding</keyword>
<keyword evidence="9" id="KW-1185">Reference proteome</keyword>
<dbReference type="NCBIfam" id="TIGR02943">
    <property type="entry name" value="Sig70_famx1"/>
    <property type="match status" value="1"/>
</dbReference>
<dbReference type="SUPFAM" id="SSF88946">
    <property type="entry name" value="Sigma2 domain of RNA polymerase sigma factors"/>
    <property type="match status" value="1"/>
</dbReference>
<dbReference type="GO" id="GO:0016987">
    <property type="term" value="F:sigma factor activity"/>
    <property type="evidence" value="ECO:0007669"/>
    <property type="project" value="UniProtKB-KW"/>
</dbReference>
<dbReference type="InterPro" id="IPR036388">
    <property type="entry name" value="WH-like_DNA-bd_sf"/>
</dbReference>
<feature type="domain" description="RNA polymerase sigma-70 region 2" evidence="6">
    <location>
        <begin position="22"/>
        <end position="84"/>
    </location>
</feature>
<dbReference type="InterPro" id="IPR013325">
    <property type="entry name" value="RNA_pol_sigma_r2"/>
</dbReference>
<evidence type="ECO:0000313" key="9">
    <source>
        <dbReference type="Proteomes" id="UP000186819"/>
    </source>
</evidence>
<dbReference type="AlphaFoldDB" id="A0A1N6PLV1"/>
<dbReference type="SUPFAM" id="SSF88659">
    <property type="entry name" value="Sigma3 and sigma4 domains of RNA polymerase sigma factors"/>
    <property type="match status" value="1"/>
</dbReference>
<keyword evidence="5" id="KW-0804">Transcription</keyword>
<dbReference type="InterPro" id="IPR007627">
    <property type="entry name" value="RNA_pol_sigma70_r2"/>
</dbReference>
<keyword evidence="2" id="KW-0805">Transcription regulation</keyword>
<dbReference type="PANTHER" id="PTHR43133">
    <property type="entry name" value="RNA POLYMERASE ECF-TYPE SIGMA FACTO"/>
    <property type="match status" value="1"/>
</dbReference>
<gene>
    <name evidence="8" type="ORF">SAMN05421829_102108</name>
</gene>
<dbReference type="Gene3D" id="1.10.10.10">
    <property type="entry name" value="Winged helix-like DNA-binding domain superfamily/Winged helix DNA-binding domain"/>
    <property type="match status" value="1"/>
</dbReference>
<dbReference type="GO" id="GO:0003677">
    <property type="term" value="F:DNA binding"/>
    <property type="evidence" value="ECO:0007669"/>
    <property type="project" value="UniProtKB-KW"/>
</dbReference>
<dbReference type="PANTHER" id="PTHR43133:SF8">
    <property type="entry name" value="RNA POLYMERASE SIGMA FACTOR HI_1459-RELATED"/>
    <property type="match status" value="1"/>
</dbReference>
<evidence type="ECO:0000256" key="2">
    <source>
        <dbReference type="ARBA" id="ARBA00023015"/>
    </source>
</evidence>
<dbReference type="Proteomes" id="UP000186819">
    <property type="component" value="Unassembled WGS sequence"/>
</dbReference>
<dbReference type="EMBL" id="FTMD01000002">
    <property type="protein sequence ID" value="SIQ05354.1"/>
    <property type="molecule type" value="Genomic_DNA"/>
</dbReference>
<evidence type="ECO:0000256" key="3">
    <source>
        <dbReference type="ARBA" id="ARBA00023082"/>
    </source>
</evidence>
<proteinExistence type="inferred from homology"/>